<dbReference type="Gene3D" id="3.30.160.880">
    <property type="entry name" value="Cell division protein ZapA protomer, N-terminal domain"/>
    <property type="match status" value="1"/>
</dbReference>
<keyword evidence="6" id="KW-0131">Cell cycle</keyword>
<gene>
    <name evidence="10" type="ORF">GCM10017083_53950</name>
</gene>
<dbReference type="InterPro" id="IPR042233">
    <property type="entry name" value="Cell_div_ZapA_N"/>
</dbReference>
<dbReference type="RefSeq" id="WP_189995614.1">
    <property type="nucleotide sequence ID" value="NZ_BMZS01000016.1"/>
</dbReference>
<reference evidence="10" key="2">
    <citation type="submission" date="2020-09" db="EMBL/GenBank/DDBJ databases">
        <authorList>
            <person name="Sun Q."/>
            <person name="Kim S."/>
        </authorList>
    </citation>
    <scope>NUCLEOTIDE SEQUENCE</scope>
    <source>
        <strain evidence="10">KCTC 42651</strain>
    </source>
</reference>
<keyword evidence="11" id="KW-1185">Reference proteome</keyword>
<comment type="function">
    <text evidence="7">Activator of cell division through the inhibition of FtsZ GTPase activity, therefore promoting FtsZ assembly into bundles of protofilaments necessary for the formation of the division Z ring. It is recruited early at mid-cell but it is not essential for cell division.</text>
</comment>
<dbReference type="AlphaFoldDB" id="A0A918XXB5"/>
<dbReference type="GO" id="GO:0000917">
    <property type="term" value="P:division septum assembly"/>
    <property type="evidence" value="ECO:0007669"/>
    <property type="project" value="UniProtKB-KW"/>
</dbReference>
<comment type="subunit">
    <text evidence="8">Homodimer. Interacts with FtsZ.</text>
</comment>
<comment type="caution">
    <text evidence="10">The sequence shown here is derived from an EMBL/GenBank/DDBJ whole genome shotgun (WGS) entry which is preliminary data.</text>
</comment>
<keyword evidence="4 10" id="KW-0132">Cell division</keyword>
<dbReference type="InterPro" id="IPR036192">
    <property type="entry name" value="Cell_div_ZapA-like_sf"/>
</dbReference>
<keyword evidence="5" id="KW-0717">Septation</keyword>
<dbReference type="GO" id="GO:0000921">
    <property type="term" value="P:septin ring assembly"/>
    <property type="evidence" value="ECO:0007669"/>
    <property type="project" value="TreeGrafter"/>
</dbReference>
<evidence type="ECO:0000256" key="2">
    <source>
        <dbReference type="ARBA" id="ARBA00015195"/>
    </source>
</evidence>
<comment type="subcellular location">
    <subcellularLocation>
        <location evidence="1">Cytoplasm</location>
    </subcellularLocation>
</comment>
<dbReference type="Pfam" id="PF05164">
    <property type="entry name" value="ZapA"/>
    <property type="match status" value="1"/>
</dbReference>
<evidence type="ECO:0000313" key="11">
    <source>
        <dbReference type="Proteomes" id="UP000630353"/>
    </source>
</evidence>
<evidence type="ECO:0000256" key="1">
    <source>
        <dbReference type="ARBA" id="ARBA00004496"/>
    </source>
</evidence>
<evidence type="ECO:0000256" key="7">
    <source>
        <dbReference type="ARBA" id="ARBA00024910"/>
    </source>
</evidence>
<proteinExistence type="predicted"/>
<evidence type="ECO:0000256" key="6">
    <source>
        <dbReference type="ARBA" id="ARBA00023306"/>
    </source>
</evidence>
<organism evidence="10 11">
    <name type="scientific">Thalassobaculum fulvum</name>
    <dbReference type="NCBI Taxonomy" id="1633335"/>
    <lineage>
        <taxon>Bacteria</taxon>
        <taxon>Pseudomonadati</taxon>
        <taxon>Pseudomonadota</taxon>
        <taxon>Alphaproteobacteria</taxon>
        <taxon>Rhodospirillales</taxon>
        <taxon>Thalassobaculaceae</taxon>
        <taxon>Thalassobaculum</taxon>
    </lineage>
</organism>
<dbReference type="SUPFAM" id="SSF102829">
    <property type="entry name" value="Cell division protein ZapA-like"/>
    <property type="match status" value="1"/>
</dbReference>
<keyword evidence="3" id="KW-0963">Cytoplasm</keyword>
<evidence type="ECO:0000313" key="10">
    <source>
        <dbReference type="EMBL" id="GHD63527.1"/>
    </source>
</evidence>
<dbReference type="Proteomes" id="UP000630353">
    <property type="component" value="Unassembled WGS sequence"/>
</dbReference>
<dbReference type="PANTHER" id="PTHR34981">
    <property type="entry name" value="CELL DIVISION PROTEIN ZAPA"/>
    <property type="match status" value="1"/>
</dbReference>
<evidence type="ECO:0000256" key="8">
    <source>
        <dbReference type="ARBA" id="ARBA00026068"/>
    </source>
</evidence>
<dbReference type="GO" id="GO:0032153">
    <property type="term" value="C:cell division site"/>
    <property type="evidence" value="ECO:0007669"/>
    <property type="project" value="TreeGrafter"/>
</dbReference>
<evidence type="ECO:0000256" key="4">
    <source>
        <dbReference type="ARBA" id="ARBA00022618"/>
    </source>
</evidence>
<evidence type="ECO:0000256" key="3">
    <source>
        <dbReference type="ARBA" id="ARBA00022490"/>
    </source>
</evidence>
<dbReference type="PANTHER" id="PTHR34981:SF1">
    <property type="entry name" value="CELL DIVISION PROTEIN ZAPA"/>
    <property type="match status" value="1"/>
</dbReference>
<dbReference type="GO" id="GO:0030428">
    <property type="term" value="C:cell septum"/>
    <property type="evidence" value="ECO:0007669"/>
    <property type="project" value="TreeGrafter"/>
</dbReference>
<accession>A0A918XXB5</accession>
<evidence type="ECO:0000256" key="5">
    <source>
        <dbReference type="ARBA" id="ARBA00023210"/>
    </source>
</evidence>
<name>A0A918XXB5_9PROT</name>
<dbReference type="GO" id="GO:0005829">
    <property type="term" value="C:cytosol"/>
    <property type="evidence" value="ECO:0007669"/>
    <property type="project" value="TreeGrafter"/>
</dbReference>
<dbReference type="InterPro" id="IPR007838">
    <property type="entry name" value="Cell_div_ZapA-like"/>
</dbReference>
<dbReference type="GO" id="GO:0043093">
    <property type="term" value="P:FtsZ-dependent cytokinesis"/>
    <property type="evidence" value="ECO:0007669"/>
    <property type="project" value="TreeGrafter"/>
</dbReference>
<protein>
    <recommendedName>
        <fullName evidence="2">Cell division protein ZapA</fullName>
    </recommendedName>
    <alternativeName>
        <fullName evidence="9">Z ring-associated protein ZapA</fullName>
    </alternativeName>
</protein>
<evidence type="ECO:0000256" key="9">
    <source>
        <dbReference type="ARBA" id="ARBA00033158"/>
    </source>
</evidence>
<reference evidence="10" key="1">
    <citation type="journal article" date="2014" name="Int. J. Syst. Evol. Microbiol.">
        <title>Complete genome sequence of Corynebacterium casei LMG S-19264T (=DSM 44701T), isolated from a smear-ripened cheese.</title>
        <authorList>
            <consortium name="US DOE Joint Genome Institute (JGI-PGF)"/>
            <person name="Walter F."/>
            <person name="Albersmeier A."/>
            <person name="Kalinowski J."/>
            <person name="Ruckert C."/>
        </authorList>
    </citation>
    <scope>NUCLEOTIDE SEQUENCE</scope>
    <source>
        <strain evidence="10">KCTC 42651</strain>
    </source>
</reference>
<sequence>MAQVDIQINGKAYRIACEDGQEPRLRDLAQMVDAHVKDLVGQVGQVGDTRLLVMASLLVADELMDLRDAAHVVDEGEEEFSPSELDDLALSVEGLAERIERIAGRLEAS</sequence>
<dbReference type="EMBL" id="BMZS01000016">
    <property type="protein sequence ID" value="GHD63527.1"/>
    <property type="molecule type" value="Genomic_DNA"/>
</dbReference>